<dbReference type="InterPro" id="IPR019931">
    <property type="entry name" value="LPXTG_anchor"/>
</dbReference>
<evidence type="ECO:0000313" key="13">
    <source>
        <dbReference type="EMBL" id="MFC6332836.1"/>
    </source>
</evidence>
<dbReference type="InterPro" id="IPR008456">
    <property type="entry name" value="Collagen-bd_dom"/>
</dbReference>
<feature type="compositionally biased region" description="Acidic residues" evidence="9">
    <location>
        <begin position="64"/>
        <end position="138"/>
    </location>
</feature>
<feature type="compositionally biased region" description="Low complexity" evidence="9">
    <location>
        <begin position="2298"/>
        <end position="2314"/>
    </location>
</feature>
<comment type="subcellular location">
    <subcellularLocation>
        <location evidence="2">Membrane</location>
    </subcellularLocation>
    <subcellularLocation>
        <location evidence="1">Secreted</location>
        <location evidence="1">Cell wall</location>
        <topology evidence="1">Peptidoglycan-anchor</topology>
    </subcellularLocation>
</comment>
<gene>
    <name evidence="13" type="ORF">ACFP56_09400</name>
</gene>
<evidence type="ECO:0000256" key="10">
    <source>
        <dbReference type="SAM" id="Phobius"/>
    </source>
</evidence>
<keyword evidence="8 10" id="KW-0472">Membrane</keyword>
<keyword evidence="5" id="KW-0964">Secreted</keyword>
<feature type="region of interest" description="Disordered" evidence="9">
    <location>
        <begin position="2215"/>
        <end position="2315"/>
    </location>
</feature>
<accession>A0ABW1V4Q0</accession>
<evidence type="ECO:0000256" key="3">
    <source>
        <dbReference type="ARBA" id="ARBA00007257"/>
    </source>
</evidence>
<organism evidence="13 14">
    <name type="scientific">Paenibacillus septentrionalis</name>
    <dbReference type="NCBI Taxonomy" id="429342"/>
    <lineage>
        <taxon>Bacteria</taxon>
        <taxon>Bacillati</taxon>
        <taxon>Bacillota</taxon>
        <taxon>Bacilli</taxon>
        <taxon>Bacillales</taxon>
        <taxon>Paenibacillaceae</taxon>
        <taxon>Paenibacillus</taxon>
    </lineage>
</organism>
<keyword evidence="10" id="KW-0812">Transmembrane</keyword>
<dbReference type="InterPro" id="IPR020894">
    <property type="entry name" value="Cadherin_CS"/>
</dbReference>
<proteinExistence type="inferred from homology"/>
<feature type="region of interest" description="Disordered" evidence="9">
    <location>
        <begin position="27"/>
        <end position="138"/>
    </location>
</feature>
<dbReference type="InterPro" id="IPR013783">
    <property type="entry name" value="Ig-like_fold"/>
</dbReference>
<dbReference type="SUPFAM" id="SSF49452">
    <property type="entry name" value="Starch-binding domain-like"/>
    <property type="match status" value="1"/>
</dbReference>
<name>A0ABW1V4Q0_9BACL</name>
<dbReference type="Pfam" id="PF05737">
    <property type="entry name" value="Collagen_bind"/>
    <property type="match status" value="3"/>
</dbReference>
<dbReference type="Pfam" id="PF17802">
    <property type="entry name" value="SpaA"/>
    <property type="match status" value="2"/>
</dbReference>
<dbReference type="EMBL" id="JBHSTE010000003">
    <property type="protein sequence ID" value="MFC6332836.1"/>
    <property type="molecule type" value="Genomic_DNA"/>
</dbReference>
<evidence type="ECO:0000256" key="4">
    <source>
        <dbReference type="ARBA" id="ARBA00022512"/>
    </source>
</evidence>
<dbReference type="PANTHER" id="PTHR36108">
    <property type="entry name" value="COLOSSIN-B-RELATED"/>
    <property type="match status" value="1"/>
</dbReference>
<feature type="transmembrane region" description="Helical" evidence="10">
    <location>
        <begin position="2325"/>
        <end position="2344"/>
    </location>
</feature>
<feature type="domain" description="Gram-positive cocci surface proteins LPxTG" evidence="12">
    <location>
        <begin position="2316"/>
        <end position="2351"/>
    </location>
</feature>
<evidence type="ECO:0000256" key="11">
    <source>
        <dbReference type="SAM" id="SignalP"/>
    </source>
</evidence>
<dbReference type="InterPro" id="IPR008966">
    <property type="entry name" value="Adhesion_dom_sf"/>
</dbReference>
<evidence type="ECO:0000256" key="9">
    <source>
        <dbReference type="SAM" id="MobiDB-lite"/>
    </source>
</evidence>
<dbReference type="PROSITE" id="PS50847">
    <property type="entry name" value="GRAM_POS_ANCHORING"/>
    <property type="match status" value="1"/>
</dbReference>
<dbReference type="InterPro" id="IPR041033">
    <property type="entry name" value="SpaA_PFL_dom_1"/>
</dbReference>
<dbReference type="PROSITE" id="PS00232">
    <property type="entry name" value="CADHERIN_1"/>
    <property type="match status" value="1"/>
</dbReference>
<comment type="similarity">
    <text evidence="3">Belongs to the serine-aspartate repeat-containing protein (SDr) family.</text>
</comment>
<feature type="chain" id="PRO_5046911402" evidence="11">
    <location>
        <begin position="27"/>
        <end position="2351"/>
    </location>
</feature>
<dbReference type="InterPro" id="IPR013784">
    <property type="entry name" value="Carb-bd-like_fold"/>
</dbReference>
<dbReference type="RefSeq" id="WP_379233687.1">
    <property type="nucleotide sequence ID" value="NZ_JBHSTE010000003.1"/>
</dbReference>
<feature type="compositionally biased region" description="Pro residues" evidence="9">
    <location>
        <begin position="2215"/>
        <end position="2260"/>
    </location>
</feature>
<keyword evidence="4" id="KW-0134">Cell wall</keyword>
<evidence type="ECO:0000256" key="5">
    <source>
        <dbReference type="ARBA" id="ARBA00022525"/>
    </source>
</evidence>
<dbReference type="Proteomes" id="UP001596233">
    <property type="component" value="Unassembled WGS sequence"/>
</dbReference>
<dbReference type="NCBIfam" id="TIGR01167">
    <property type="entry name" value="LPXTG_anchor"/>
    <property type="match status" value="1"/>
</dbReference>
<keyword evidence="7" id="KW-0572">Peptidoglycan-anchor</keyword>
<reference evidence="14" key="1">
    <citation type="journal article" date="2019" name="Int. J. Syst. Evol. Microbiol.">
        <title>The Global Catalogue of Microorganisms (GCM) 10K type strain sequencing project: providing services to taxonomists for standard genome sequencing and annotation.</title>
        <authorList>
            <consortium name="The Broad Institute Genomics Platform"/>
            <consortium name="The Broad Institute Genome Sequencing Center for Infectious Disease"/>
            <person name="Wu L."/>
            <person name="Ma J."/>
        </authorList>
    </citation>
    <scope>NUCLEOTIDE SEQUENCE [LARGE SCALE GENOMIC DNA]</scope>
    <source>
        <strain evidence="14">PCU 280</strain>
    </source>
</reference>
<sequence>MKRVNTAILAVLLVLQVIFAPITAFAENDPLTPPPATSESEESTLPADDAAQAPEEGTATSPEDGTEATPEDGAEATPEDGAEATPEDGVETTPEDGAEATPEDGAEATPEDGTEATPEDGAEATPEDNEEENAPESEEELAMMAFLATELEATDIAMKFVGLNLFSASGQLIADADDLAAYTGPNPKKGDTVHLQYEFEIDPSMDYGVGSTFTFQLPAHMIEEQTPGSFNQRRELEETDGWLAYHSTYNATSKEVTVTLDSDLESGSPGTIFFRFIAKFDNFADESELEQVLDIPVLGSANVMLPFVFDPIGSGSLITKGAGAIERDAEGTVTIPWTVWVNTAGQKLEGASLDDQPDSKHELTGAITVEQYKVGLAGFDRNNPGTVVSTDNSAAAFPINLQDGYFAYKVTYYTEVTADPTSSSMRYTNIAELTGNGIPANTKVDAGQTVQYGPSLEKNHESLDNYRGKYESKWQIKYNWLGEKIDAGEAKLTDKMEGELTGTGKHKIDYTTFKVYQVTLSNDGQNAENLTLVDPNDYDLISEDYSFELDFSKQANSEGKVTAAYLIEYQTVLEDEFVTYDNRGTITNTVTREDSGESKTATVNLTPNIFVKTGGGTIDYANKTITWTLTIRAEKELRNFVVEDAFTTVQRDTVDSLKHTLTEWEGSDFFRVTGANGLTVTITDPNDNAPAAGIEGFKVAIDSIPAERLVTIQYKTKFDIKPNGGVAREYENTANATWEGITSTNNEALDSASYRPGTTTVDNGYKRVNVYNDTQEFAWRVAVNINKQDINGATLTDTLGSGHYIPVPNGTLKDQITVTRLDLRTEDGVTTNQPQLDPSKWDVTESLTDADGKVTGFVITFTGLTPTENREAYLIEYKSKDSDDIYGQPGTNATQYTNTAVFRTPHDGSYEHTETATISSHANELITKSAQVRPDDDVTNWTVTVNASNSKIGNIILTDKPSSNQKVLTNTFKKQEIKLNSGGTSDVGSSVDIDPDDITVNADGSFSLDLGNLDGKGFIITYSTFFLGDGNAGEPISNEASINYHGSSGAGVSTEGSDQDVFKYSVSDTGASGTRGTLQLKKFGVNPLTGNTIELPGVKFELWNKANNVMLYEGTTNADGLVAFEDVRYGQYTLRETTPTGYETATDITITMGAAVDTSRSGRPYVINNYETVAVTDACPTFTLTVRDVDGLIDPNKEIRLVDGNNVEVYAGTTNDLGQVTMNRPGTSGAIVQAGVYTVLGAVDNSELGTVTVKYTVGDCEGTVQPAPACSLFTIVVNAENGSPRPNVEVTLKTTAGDIVATETTDDNGKFTVPTTVAAGTYKLYEENQLLGNVVISYLGNCEAELQVARVCEIFVLTVRDADGEPHANATVTITDKNDPAKVVPQPVSNTDADGEVSIINLPPGTYLVAVNGVAINDEFVVGTDCAATVQQPIACPTFVLTLKDEDGLVTADTEVTITNINDSGISFTRTVNANGQVSLDSSLTTAPPGQYRVTIPGTGSDASKELGTFNLTYTGDCQAEVEKLRACFVYEITVIAPDGVTPKANTRVLVKDSAGTEIPYTTNAAGKIYLPTSQAPGPVTVYEVNSDNTTGEELGQVVVTYKQDCQGIVIKNACPTFTLIVHDIDSITAIANLNVVIKDEADEVVATGTTDSNGQIVFNDKTKLQQDEAYTVVSQSGVELGVITVSYIDEECRATVIIPENACPVVTITVNTESGSPRPNVAVTLKDTANAVIATATTDENGKFTIPTTVAAGTYKLYEHQQYLGNVVISYQGANCEAELQVSRVCEVFVLTVNDADGRTRATATVTLVDKATNNPVTTVTTDTTGKATITNLVPGQYEVYEGTTKLGEFVVGTDCAATVQPLPACPAFVLTLKDEDGLVAPGTEVMLTNTTTNSSFTGTVNEDSQVVFSSTTAPGQYRVTIAGFGVEAGKELGTFVVSYTGNCEAEVEKLRVCPAFEITVIGPDGVTPKANARVIVKDSAGTEKVYITDADGKIVLPTNQAPGQVTVYEANSDDTLGAELGTVTVTYKNQCQGIVIKNACPTFVLTVINSDSAPVGSNVKVTIVNQAGEIVETGITNANGQIVFSDKTKLQQGETYTVLNESGKELGVITVSYIDEMCRATVAVSVNACPVFTLTIQNVNGAPRKDVSFEIRDVSRVVVMATGTTDENGQATIPYTIEPGLYTVYEGAVYLGTISIKDNCNALVKPYYWPDPTPDPVSPEPTPEPSPEPTPGPTPDPTSPEPTPEPTPDPTTPAPTPTPGDGDVSPIGNGSDDEVNPGSGPKDGESVSGVKKPDPNSGATGNKGTNAGGASNHLPKTGDSISMMIWLFVGSGLLLAAMLLLGKRRVHKQ</sequence>
<dbReference type="PANTHER" id="PTHR36108:SF13">
    <property type="entry name" value="COLOSSIN-B-RELATED"/>
    <property type="match status" value="1"/>
</dbReference>
<keyword evidence="14" id="KW-1185">Reference proteome</keyword>
<keyword evidence="10" id="KW-1133">Transmembrane helix</keyword>
<evidence type="ECO:0000313" key="14">
    <source>
        <dbReference type="Proteomes" id="UP001596233"/>
    </source>
</evidence>
<feature type="signal peptide" evidence="11">
    <location>
        <begin position="1"/>
        <end position="26"/>
    </location>
</feature>
<evidence type="ECO:0000256" key="1">
    <source>
        <dbReference type="ARBA" id="ARBA00004168"/>
    </source>
</evidence>
<evidence type="ECO:0000256" key="6">
    <source>
        <dbReference type="ARBA" id="ARBA00022729"/>
    </source>
</evidence>
<comment type="caution">
    <text evidence="13">The sequence shown here is derived from an EMBL/GenBank/DDBJ whole genome shotgun (WGS) entry which is preliminary data.</text>
</comment>
<dbReference type="SUPFAM" id="SSF49478">
    <property type="entry name" value="Cna protein B-type domain"/>
    <property type="match status" value="4"/>
</dbReference>
<evidence type="ECO:0000256" key="2">
    <source>
        <dbReference type="ARBA" id="ARBA00004370"/>
    </source>
</evidence>
<evidence type="ECO:0000256" key="8">
    <source>
        <dbReference type="ARBA" id="ARBA00023136"/>
    </source>
</evidence>
<keyword evidence="6 11" id="KW-0732">Signal</keyword>
<protein>
    <submittedName>
        <fullName evidence="13">Carboxypeptidase regulatory-like domain-containing protein</fullName>
    </submittedName>
</protein>
<evidence type="ECO:0000256" key="7">
    <source>
        <dbReference type="ARBA" id="ARBA00023088"/>
    </source>
</evidence>
<evidence type="ECO:0000259" key="12">
    <source>
        <dbReference type="PROSITE" id="PS50847"/>
    </source>
</evidence>
<dbReference type="Gene3D" id="2.60.40.740">
    <property type="match status" value="5"/>
</dbReference>
<dbReference type="SUPFAM" id="SSF49401">
    <property type="entry name" value="Bacterial adhesins"/>
    <property type="match status" value="6"/>
</dbReference>
<dbReference type="Gene3D" id="2.60.40.10">
    <property type="entry name" value="Immunoglobulins"/>
    <property type="match status" value="5"/>
</dbReference>